<evidence type="ECO:0000256" key="3">
    <source>
        <dbReference type="RuleBase" id="RU362119"/>
    </source>
</evidence>
<keyword evidence="3" id="KW-0547">Nucleotide-binding</keyword>
<feature type="domain" description="Calcineurin-like phosphoesterase" evidence="4">
    <location>
        <begin position="16"/>
        <end position="233"/>
    </location>
</feature>
<evidence type="ECO:0000256" key="1">
    <source>
        <dbReference type="ARBA" id="ARBA00006654"/>
    </source>
</evidence>
<evidence type="ECO:0000259" key="5">
    <source>
        <dbReference type="Pfam" id="PF02872"/>
    </source>
</evidence>
<dbReference type="InterPro" id="IPR029052">
    <property type="entry name" value="Metallo-depent_PP-like"/>
</dbReference>
<dbReference type="AlphaFoldDB" id="A0A4P9XFQ7"/>
<dbReference type="EMBL" id="KZ993778">
    <property type="protein sequence ID" value="RKP04388.1"/>
    <property type="molecule type" value="Genomic_DNA"/>
</dbReference>
<protein>
    <submittedName>
        <fullName evidence="6">Metallo-dependent phosphatase-like protein</fullName>
    </submittedName>
</protein>
<dbReference type="PANTHER" id="PTHR11575:SF48">
    <property type="entry name" value="5'-NUCLEOTIDASE"/>
    <property type="match status" value="1"/>
</dbReference>
<name>A0A4P9XFQ7_9FUNG</name>
<evidence type="ECO:0000313" key="7">
    <source>
        <dbReference type="Proteomes" id="UP000271241"/>
    </source>
</evidence>
<comment type="similarity">
    <text evidence="1 3">Belongs to the 5'-nucleotidase family.</text>
</comment>
<dbReference type="GO" id="GO:0009166">
    <property type="term" value="P:nucleotide catabolic process"/>
    <property type="evidence" value="ECO:0007669"/>
    <property type="project" value="InterPro"/>
</dbReference>
<sequence length="463" mass="51088">MVHAQDFANAQGETLLRIIHFNDVYHLNESANEPVGGAARFYTALQQARAFVSQQEESLPHADALVLFSGDCFNPSIESSVTKGKHMVPFMNKLNIDVACYGNHDFDFGLAMLEKLTGSCNFPWLLSNVLNSETGEPLASGKKSLILERAGLRIGFIGLVEKEWLDTIPNLPSTLEYHDFVTVGRDLAQRLRTPEGGNCDLVIALTHMRLLNDELCVRELADDIDLVLGGHDHFAHYGGATRPDDGGLRLIKSGCDFRHLSRIELTIGKENEAHPSIITREVHADEDIVQLVESLTGEINAKLITPVGRTLTAWDARSTTVRLREAAIGNLAADLMRYHWPDSDIGLLCGGTIRSDSVYGPGVITKRDILDIFPFEDPAVVVRISGQVLLDTLESALSQVPKQEGRFPQVSGCRIIYEPTGTPGSRVRRVLARPGEEPLDLERIYTVSTRYYLACGNDGYEPL</sequence>
<evidence type="ECO:0000259" key="4">
    <source>
        <dbReference type="Pfam" id="PF00149"/>
    </source>
</evidence>
<evidence type="ECO:0000313" key="6">
    <source>
        <dbReference type="EMBL" id="RKP04388.1"/>
    </source>
</evidence>
<feature type="domain" description="5'-Nucleotidase C-terminal" evidence="5">
    <location>
        <begin position="315"/>
        <end position="461"/>
    </location>
</feature>
<dbReference type="SUPFAM" id="SSF56300">
    <property type="entry name" value="Metallo-dependent phosphatases"/>
    <property type="match status" value="1"/>
</dbReference>
<reference evidence="7" key="1">
    <citation type="journal article" date="2018" name="Nat. Microbiol.">
        <title>Leveraging single-cell genomics to expand the fungal tree of life.</title>
        <authorList>
            <person name="Ahrendt S.R."/>
            <person name="Quandt C.A."/>
            <person name="Ciobanu D."/>
            <person name="Clum A."/>
            <person name="Salamov A."/>
            <person name="Andreopoulos B."/>
            <person name="Cheng J.F."/>
            <person name="Woyke T."/>
            <person name="Pelin A."/>
            <person name="Henrissat B."/>
            <person name="Reynolds N.K."/>
            <person name="Benny G.L."/>
            <person name="Smith M.E."/>
            <person name="James T.Y."/>
            <person name="Grigoriev I.V."/>
        </authorList>
    </citation>
    <scope>NUCLEOTIDE SEQUENCE [LARGE SCALE GENOMIC DNA]</scope>
    <source>
        <strain evidence="7">RSA 1356</strain>
    </source>
</reference>
<dbReference type="InterPro" id="IPR004843">
    <property type="entry name" value="Calcineurin-like_PHP"/>
</dbReference>
<gene>
    <name evidence="6" type="ORF">THASP1DRAFT_21167</name>
</gene>
<dbReference type="Gene3D" id="3.60.21.10">
    <property type="match status" value="1"/>
</dbReference>
<accession>A0A4P9XFQ7</accession>
<dbReference type="GO" id="GO:0016787">
    <property type="term" value="F:hydrolase activity"/>
    <property type="evidence" value="ECO:0007669"/>
    <property type="project" value="UniProtKB-KW"/>
</dbReference>
<dbReference type="InterPro" id="IPR036907">
    <property type="entry name" value="5'-Nucleotdase_C_sf"/>
</dbReference>
<keyword evidence="2" id="KW-0732">Signal</keyword>
<feature type="non-terminal residue" evidence="6">
    <location>
        <position position="463"/>
    </location>
</feature>
<dbReference type="STRING" id="78915.A0A4P9XFQ7"/>
<evidence type="ECO:0000256" key="2">
    <source>
        <dbReference type="ARBA" id="ARBA00022729"/>
    </source>
</evidence>
<dbReference type="InterPro" id="IPR006179">
    <property type="entry name" value="5_nucleotidase/apyrase"/>
</dbReference>
<dbReference type="PANTHER" id="PTHR11575">
    <property type="entry name" value="5'-NUCLEOTIDASE-RELATED"/>
    <property type="match status" value="1"/>
</dbReference>
<organism evidence="6 7">
    <name type="scientific">Thamnocephalis sphaerospora</name>
    <dbReference type="NCBI Taxonomy" id="78915"/>
    <lineage>
        <taxon>Eukaryota</taxon>
        <taxon>Fungi</taxon>
        <taxon>Fungi incertae sedis</taxon>
        <taxon>Zoopagomycota</taxon>
        <taxon>Zoopagomycotina</taxon>
        <taxon>Zoopagomycetes</taxon>
        <taxon>Zoopagales</taxon>
        <taxon>Sigmoideomycetaceae</taxon>
        <taxon>Thamnocephalis</taxon>
    </lineage>
</organism>
<dbReference type="Pfam" id="PF00149">
    <property type="entry name" value="Metallophos"/>
    <property type="match status" value="1"/>
</dbReference>
<dbReference type="Pfam" id="PF02872">
    <property type="entry name" value="5_nucleotid_C"/>
    <property type="match status" value="1"/>
</dbReference>
<dbReference type="OrthoDB" id="10252235at2759"/>
<keyword evidence="3" id="KW-0378">Hydrolase</keyword>
<dbReference type="Gene3D" id="3.90.780.10">
    <property type="entry name" value="5'-Nucleotidase, C-terminal domain"/>
    <property type="match status" value="1"/>
</dbReference>
<dbReference type="InterPro" id="IPR008334">
    <property type="entry name" value="5'-Nucleotdase_C"/>
</dbReference>
<proteinExistence type="inferred from homology"/>
<dbReference type="Proteomes" id="UP000271241">
    <property type="component" value="Unassembled WGS sequence"/>
</dbReference>
<dbReference type="SUPFAM" id="SSF55816">
    <property type="entry name" value="5'-nucleotidase (syn. UDP-sugar hydrolase), C-terminal domain"/>
    <property type="match status" value="1"/>
</dbReference>
<dbReference type="GO" id="GO:0000166">
    <property type="term" value="F:nucleotide binding"/>
    <property type="evidence" value="ECO:0007669"/>
    <property type="project" value="UniProtKB-KW"/>
</dbReference>
<keyword evidence="7" id="KW-1185">Reference proteome</keyword>
<dbReference type="PRINTS" id="PR01607">
    <property type="entry name" value="APYRASEFAMLY"/>
</dbReference>